<dbReference type="Proteomes" id="UP000320762">
    <property type="component" value="Unassembled WGS sequence"/>
</dbReference>
<dbReference type="EMBL" id="VDMD01000006">
    <property type="protein sequence ID" value="TRM64826.1"/>
    <property type="molecule type" value="Genomic_DNA"/>
</dbReference>
<protein>
    <recommendedName>
        <fullName evidence="3">Cytochrome P450</fullName>
    </recommendedName>
</protein>
<dbReference type="AlphaFoldDB" id="A0A550CJ92"/>
<proteinExistence type="predicted"/>
<comment type="caution">
    <text evidence="1">The sequence shown here is derived from an EMBL/GenBank/DDBJ whole genome shotgun (WGS) entry which is preliminary data.</text>
</comment>
<sequence>MYGFGRRICPGRLLADASVFVTVAMSLAAFDIRPIEGTPLPEYKTTGGPIK</sequence>
<dbReference type="GO" id="GO:0020037">
    <property type="term" value="F:heme binding"/>
    <property type="evidence" value="ECO:0007669"/>
    <property type="project" value="InterPro"/>
</dbReference>
<evidence type="ECO:0008006" key="3">
    <source>
        <dbReference type="Google" id="ProtNLM"/>
    </source>
</evidence>
<evidence type="ECO:0000313" key="1">
    <source>
        <dbReference type="EMBL" id="TRM64826.1"/>
    </source>
</evidence>
<dbReference type="InterPro" id="IPR001128">
    <property type="entry name" value="Cyt_P450"/>
</dbReference>
<dbReference type="Gene3D" id="1.10.630.10">
    <property type="entry name" value="Cytochrome P450"/>
    <property type="match status" value="1"/>
</dbReference>
<dbReference type="InterPro" id="IPR036396">
    <property type="entry name" value="Cyt_P450_sf"/>
</dbReference>
<accession>A0A550CJ92</accession>
<dbReference type="Pfam" id="PF00067">
    <property type="entry name" value="p450"/>
    <property type="match status" value="1"/>
</dbReference>
<dbReference type="GO" id="GO:0005506">
    <property type="term" value="F:iron ion binding"/>
    <property type="evidence" value="ECO:0007669"/>
    <property type="project" value="InterPro"/>
</dbReference>
<dbReference type="SUPFAM" id="SSF48264">
    <property type="entry name" value="Cytochrome P450"/>
    <property type="match status" value="1"/>
</dbReference>
<gene>
    <name evidence="1" type="ORF">BD626DRAFT_490007</name>
</gene>
<keyword evidence="2" id="KW-1185">Reference proteome</keyword>
<reference evidence="1 2" key="1">
    <citation type="journal article" date="2019" name="New Phytol.">
        <title>Comparative genomics reveals unique wood-decay strategies and fruiting body development in the Schizophyllaceae.</title>
        <authorList>
            <person name="Almasi E."/>
            <person name="Sahu N."/>
            <person name="Krizsan K."/>
            <person name="Balint B."/>
            <person name="Kovacs G.M."/>
            <person name="Kiss B."/>
            <person name="Cseklye J."/>
            <person name="Drula E."/>
            <person name="Henrissat B."/>
            <person name="Nagy I."/>
            <person name="Chovatia M."/>
            <person name="Adam C."/>
            <person name="LaButti K."/>
            <person name="Lipzen A."/>
            <person name="Riley R."/>
            <person name="Grigoriev I.V."/>
            <person name="Nagy L.G."/>
        </authorList>
    </citation>
    <scope>NUCLEOTIDE SEQUENCE [LARGE SCALE GENOMIC DNA]</scope>
    <source>
        <strain evidence="1 2">NL-1724</strain>
    </source>
</reference>
<dbReference type="OrthoDB" id="3934656at2759"/>
<evidence type="ECO:0000313" key="2">
    <source>
        <dbReference type="Proteomes" id="UP000320762"/>
    </source>
</evidence>
<dbReference type="GO" id="GO:0016705">
    <property type="term" value="F:oxidoreductase activity, acting on paired donors, with incorporation or reduction of molecular oxygen"/>
    <property type="evidence" value="ECO:0007669"/>
    <property type="project" value="InterPro"/>
</dbReference>
<organism evidence="1 2">
    <name type="scientific">Schizophyllum amplum</name>
    <dbReference type="NCBI Taxonomy" id="97359"/>
    <lineage>
        <taxon>Eukaryota</taxon>
        <taxon>Fungi</taxon>
        <taxon>Dikarya</taxon>
        <taxon>Basidiomycota</taxon>
        <taxon>Agaricomycotina</taxon>
        <taxon>Agaricomycetes</taxon>
        <taxon>Agaricomycetidae</taxon>
        <taxon>Agaricales</taxon>
        <taxon>Schizophyllaceae</taxon>
        <taxon>Schizophyllum</taxon>
    </lineage>
</organism>
<name>A0A550CJ92_9AGAR</name>
<dbReference type="GO" id="GO:0004497">
    <property type="term" value="F:monooxygenase activity"/>
    <property type="evidence" value="ECO:0007669"/>
    <property type="project" value="InterPro"/>
</dbReference>